<dbReference type="GO" id="GO:0008270">
    <property type="term" value="F:zinc ion binding"/>
    <property type="evidence" value="ECO:0007669"/>
    <property type="project" value="UniProtKB-KW"/>
</dbReference>
<sequence length="592" mass="65087">IFQPTLLWGKSGHLQTFVYAKLGKVLSPFPHGERCSFLMADGATMTYDVFQPHKTHSTNGDYTLLVCPGIANSSEASYVCMFVNYAQDHGYRVAVLNHLGVLPRVPLTSSRMFTYGGTDEYAVMVTEICKRYPDSKLMAIGFSMGGNVVLKYIGEDNSRQKNFLCVMSLCQGYDAGHLYYIFPPTDITECNSLYYIFPPTDITECNTLIFILSPTDITECNSLYYIFPPTDITECNTLIFILSPTGITECNDLYYIIPQISQNITLPVLLLNANNDPLVPLPLLEIGKEYAKTHDNALLVNPKHGGHLGFFQKGFFTPDPLTWLDKAALQYAEAIVTLYVSNKLPHRSLRFDIPQKLILNNLKKVHTNIVTMDMEQNGNQNPVPLCRAGCGFYGNTAFEGMCSKCYKDAMKRKENAPTLSGRLSPVATSTVTTVTAPGETDSVGNVTSTLAHTSLGSESGSSNSLQDLAASTTPSVETGSPTVPIPGASNSKQETDKEDIATGQSTHSLLHTGGLGTEVASSPDDKKTKKNRCTTCKKKVGLTGFPCRCGGLFCSLHRYSDKHQCDFNYKELAQEQIRKHNPVIVAEKIQKI</sequence>
<evidence type="ECO:0000256" key="3">
    <source>
        <dbReference type="ARBA" id="ARBA00022771"/>
    </source>
</evidence>
<feature type="non-terminal residue" evidence="6">
    <location>
        <position position="592"/>
    </location>
</feature>
<dbReference type="InterPro" id="IPR000058">
    <property type="entry name" value="Znf_AN1"/>
</dbReference>
<dbReference type="FunFam" id="4.10.1110.10:FF:000001">
    <property type="entry name" value="Zinc finger AN1-type containing 6"/>
    <property type="match status" value="1"/>
</dbReference>
<dbReference type="GO" id="GO:0043401">
    <property type="term" value="P:steroid hormone receptor signaling pathway"/>
    <property type="evidence" value="ECO:0007669"/>
    <property type="project" value="TreeGrafter"/>
</dbReference>
<protein>
    <submittedName>
        <fullName evidence="6">Abhydrolase domain-containing protein 2</fullName>
    </submittedName>
</protein>
<evidence type="ECO:0000256" key="2">
    <source>
        <dbReference type="ARBA" id="ARBA00022723"/>
    </source>
</evidence>
<dbReference type="GO" id="GO:0047372">
    <property type="term" value="F:monoacylglycerol lipase activity"/>
    <property type="evidence" value="ECO:0007669"/>
    <property type="project" value="TreeGrafter"/>
</dbReference>
<dbReference type="Pfam" id="PF01428">
    <property type="entry name" value="zf-AN1"/>
    <property type="match status" value="1"/>
</dbReference>
<dbReference type="SUPFAM" id="SSF118310">
    <property type="entry name" value="AN1-like Zinc finger"/>
    <property type="match status" value="1"/>
</dbReference>
<keyword evidence="6" id="KW-0378">Hydrolase</keyword>
<evidence type="ECO:0000313" key="6">
    <source>
        <dbReference type="EMBL" id="EKC21203.1"/>
    </source>
</evidence>
<dbReference type="EMBL" id="JH817860">
    <property type="protein sequence ID" value="EKC21203.1"/>
    <property type="molecule type" value="Genomic_DNA"/>
</dbReference>
<dbReference type="Gene3D" id="1.20.5.4770">
    <property type="match status" value="1"/>
</dbReference>
<dbReference type="PANTHER" id="PTHR10794:SF45">
    <property type="entry name" value="MONOACYLGLYCEROL LIPASE ABHD2"/>
    <property type="match status" value="1"/>
</dbReference>
<evidence type="ECO:0000256" key="5">
    <source>
        <dbReference type="SAM" id="MobiDB-lite"/>
    </source>
</evidence>
<dbReference type="InterPro" id="IPR050960">
    <property type="entry name" value="AB_hydrolase_4_sf"/>
</dbReference>
<dbReference type="FunCoup" id="K1PI09">
    <property type="interactions" value="13"/>
</dbReference>
<dbReference type="GO" id="GO:0048240">
    <property type="term" value="P:sperm capacitation"/>
    <property type="evidence" value="ECO:0007669"/>
    <property type="project" value="TreeGrafter"/>
</dbReference>
<keyword evidence="2" id="KW-0479">Metal-binding</keyword>
<dbReference type="HOGENOM" id="CLU_461255_0_0_1"/>
<dbReference type="InParanoid" id="K1PI09"/>
<organism evidence="6">
    <name type="scientific">Magallana gigas</name>
    <name type="common">Pacific oyster</name>
    <name type="synonym">Crassostrea gigas</name>
    <dbReference type="NCBI Taxonomy" id="29159"/>
    <lineage>
        <taxon>Eukaryota</taxon>
        <taxon>Metazoa</taxon>
        <taxon>Spiralia</taxon>
        <taxon>Lophotrochozoa</taxon>
        <taxon>Mollusca</taxon>
        <taxon>Bivalvia</taxon>
        <taxon>Autobranchia</taxon>
        <taxon>Pteriomorphia</taxon>
        <taxon>Ostreida</taxon>
        <taxon>Ostreoidea</taxon>
        <taxon>Ostreidae</taxon>
        <taxon>Magallana</taxon>
    </lineage>
</organism>
<feature type="compositionally biased region" description="Polar residues" evidence="5">
    <location>
        <begin position="469"/>
        <end position="481"/>
    </location>
</feature>
<dbReference type="SMART" id="SM00259">
    <property type="entry name" value="ZnF_A20"/>
    <property type="match status" value="1"/>
</dbReference>
<evidence type="ECO:0000256" key="4">
    <source>
        <dbReference type="ARBA" id="ARBA00022833"/>
    </source>
</evidence>
<dbReference type="GO" id="GO:0046464">
    <property type="term" value="P:acylglycerol catabolic process"/>
    <property type="evidence" value="ECO:0007669"/>
    <property type="project" value="TreeGrafter"/>
</dbReference>
<dbReference type="InterPro" id="IPR002653">
    <property type="entry name" value="Znf_A20"/>
</dbReference>
<dbReference type="InterPro" id="IPR035896">
    <property type="entry name" value="AN1-like_Znf"/>
</dbReference>
<dbReference type="GO" id="GO:0051792">
    <property type="term" value="P:medium-chain fatty acid biosynthetic process"/>
    <property type="evidence" value="ECO:0007669"/>
    <property type="project" value="TreeGrafter"/>
</dbReference>
<dbReference type="GO" id="GO:0036126">
    <property type="term" value="C:sperm flagellum"/>
    <property type="evidence" value="ECO:0007669"/>
    <property type="project" value="TreeGrafter"/>
</dbReference>
<dbReference type="GO" id="GO:0008126">
    <property type="term" value="F:acetylesterase activity"/>
    <property type="evidence" value="ECO:0007669"/>
    <property type="project" value="TreeGrafter"/>
</dbReference>
<feature type="compositionally biased region" description="Low complexity" evidence="5">
    <location>
        <begin position="454"/>
        <end position="465"/>
    </location>
</feature>
<evidence type="ECO:0000256" key="1">
    <source>
        <dbReference type="ARBA" id="ARBA00010884"/>
    </source>
</evidence>
<dbReference type="SMART" id="SM00154">
    <property type="entry name" value="ZnF_AN1"/>
    <property type="match status" value="1"/>
</dbReference>
<dbReference type="GO" id="GO:0051793">
    <property type="term" value="P:medium-chain fatty acid catabolic process"/>
    <property type="evidence" value="ECO:0007669"/>
    <property type="project" value="TreeGrafter"/>
</dbReference>
<dbReference type="PANTHER" id="PTHR10794">
    <property type="entry name" value="ABHYDROLASE DOMAIN-CONTAINING PROTEIN"/>
    <property type="match status" value="1"/>
</dbReference>
<dbReference type="Gene3D" id="4.10.1110.10">
    <property type="entry name" value="AN1-like Zinc finger"/>
    <property type="match status" value="1"/>
</dbReference>
<name>K1PI09_MAGGI</name>
<dbReference type="PROSITE" id="PS51036">
    <property type="entry name" value="ZF_A20"/>
    <property type="match status" value="1"/>
</dbReference>
<dbReference type="Pfam" id="PF00561">
    <property type="entry name" value="Abhydrolase_1"/>
    <property type="match status" value="1"/>
</dbReference>
<dbReference type="AlphaFoldDB" id="K1PI09"/>
<comment type="similarity">
    <text evidence="1">Belongs to the AB hydrolase superfamily. AB hydrolase 4 family.</text>
</comment>
<dbReference type="SUPFAM" id="SSF57716">
    <property type="entry name" value="Glucocorticoid receptor-like (DNA-binding domain)"/>
    <property type="match status" value="1"/>
</dbReference>
<dbReference type="SUPFAM" id="SSF53474">
    <property type="entry name" value="alpha/beta-Hydrolases"/>
    <property type="match status" value="1"/>
</dbReference>
<keyword evidence="3" id="KW-0863">Zinc-finger</keyword>
<keyword evidence="4" id="KW-0862">Zinc</keyword>
<reference evidence="6" key="1">
    <citation type="journal article" date="2012" name="Nature">
        <title>The oyster genome reveals stress adaptation and complexity of shell formation.</title>
        <authorList>
            <person name="Zhang G."/>
            <person name="Fang X."/>
            <person name="Guo X."/>
            <person name="Li L."/>
            <person name="Luo R."/>
            <person name="Xu F."/>
            <person name="Yang P."/>
            <person name="Zhang L."/>
            <person name="Wang X."/>
            <person name="Qi H."/>
            <person name="Xiong Z."/>
            <person name="Que H."/>
            <person name="Xie Y."/>
            <person name="Holland P.W."/>
            <person name="Paps J."/>
            <person name="Zhu Y."/>
            <person name="Wu F."/>
            <person name="Chen Y."/>
            <person name="Wang J."/>
            <person name="Peng C."/>
            <person name="Meng J."/>
            <person name="Yang L."/>
            <person name="Liu J."/>
            <person name="Wen B."/>
            <person name="Zhang N."/>
            <person name="Huang Z."/>
            <person name="Zhu Q."/>
            <person name="Feng Y."/>
            <person name="Mount A."/>
            <person name="Hedgecock D."/>
            <person name="Xu Z."/>
            <person name="Liu Y."/>
            <person name="Domazet-Loso T."/>
            <person name="Du Y."/>
            <person name="Sun X."/>
            <person name="Zhang S."/>
            <person name="Liu B."/>
            <person name="Cheng P."/>
            <person name="Jiang X."/>
            <person name="Li J."/>
            <person name="Fan D."/>
            <person name="Wang W."/>
            <person name="Fu W."/>
            <person name="Wang T."/>
            <person name="Wang B."/>
            <person name="Zhang J."/>
            <person name="Peng Z."/>
            <person name="Li Y."/>
            <person name="Li N."/>
            <person name="Wang J."/>
            <person name="Chen M."/>
            <person name="He Y."/>
            <person name="Tan F."/>
            <person name="Song X."/>
            <person name="Zheng Q."/>
            <person name="Huang R."/>
            <person name="Yang H."/>
            <person name="Du X."/>
            <person name="Chen L."/>
            <person name="Yang M."/>
            <person name="Gaffney P.M."/>
            <person name="Wang S."/>
            <person name="Luo L."/>
            <person name="She Z."/>
            <person name="Ming Y."/>
            <person name="Huang W."/>
            <person name="Zhang S."/>
            <person name="Huang B."/>
            <person name="Zhang Y."/>
            <person name="Qu T."/>
            <person name="Ni P."/>
            <person name="Miao G."/>
            <person name="Wang J."/>
            <person name="Wang Q."/>
            <person name="Steinberg C.E."/>
            <person name="Wang H."/>
            <person name="Li N."/>
            <person name="Qian L."/>
            <person name="Zhang G."/>
            <person name="Li Y."/>
            <person name="Yang H."/>
            <person name="Liu X."/>
            <person name="Wang J."/>
            <person name="Yin Y."/>
            <person name="Wang J."/>
        </authorList>
    </citation>
    <scope>NUCLEOTIDE SEQUENCE [LARGE SCALE GENOMIC DNA]</scope>
    <source>
        <strain evidence="6">05x7-T-G4-1.051#20</strain>
    </source>
</reference>
<accession>K1PI09</accession>
<dbReference type="GO" id="GO:0003677">
    <property type="term" value="F:DNA binding"/>
    <property type="evidence" value="ECO:0007669"/>
    <property type="project" value="InterPro"/>
</dbReference>
<proteinExistence type="inferred from homology"/>
<dbReference type="PROSITE" id="PS51039">
    <property type="entry name" value="ZF_AN1"/>
    <property type="match status" value="1"/>
</dbReference>
<dbReference type="Gene3D" id="3.40.50.1820">
    <property type="entry name" value="alpha/beta hydrolase"/>
    <property type="match status" value="1"/>
</dbReference>
<dbReference type="InterPro" id="IPR000073">
    <property type="entry name" value="AB_hydrolase_1"/>
</dbReference>
<dbReference type="GO" id="GO:0097524">
    <property type="term" value="C:sperm plasma membrane"/>
    <property type="evidence" value="ECO:0007669"/>
    <property type="project" value="TreeGrafter"/>
</dbReference>
<feature type="region of interest" description="Disordered" evidence="5">
    <location>
        <begin position="452"/>
        <end position="530"/>
    </location>
</feature>
<gene>
    <name evidence="6" type="ORF">CGI_10004330</name>
</gene>
<dbReference type="Pfam" id="PF01754">
    <property type="entry name" value="zf-A20"/>
    <property type="match status" value="1"/>
</dbReference>
<dbReference type="InterPro" id="IPR029058">
    <property type="entry name" value="AB_hydrolase_fold"/>
</dbReference>